<dbReference type="EMBL" id="ACIF01000104">
    <property type="protein sequence ID" value="EKA94143.1"/>
    <property type="molecule type" value="Genomic_DNA"/>
</dbReference>
<proteinExistence type="predicted"/>
<dbReference type="SUPFAM" id="SSF58113">
    <property type="entry name" value="Apolipoprotein A-I"/>
    <property type="match status" value="1"/>
</dbReference>
<dbReference type="NCBIfam" id="NF033915">
    <property type="entry name" value="antiphage_ZorA_2"/>
    <property type="match status" value="1"/>
</dbReference>
<feature type="transmembrane region" description="Helical" evidence="2">
    <location>
        <begin position="12"/>
        <end position="32"/>
    </location>
</feature>
<sequence>MEENKKISKKKLGVIIATVIILVIAIVFKLSYDRKNAINTAFFCIDVAIFLGFIVTRVYRDWKIKEEMYFLNKELKKVSSASYISQEEYNKIDEGFKEGLYPNLVEEWNSFSESIFFENEIAFQTVDAELFFNDSTLLKERMNKRLLDYVPQLLLAIGIFGTFFGLVLGLSGLDLSAGDNSQLNSLIDGTKVSFLTSLYGMYFSIAISSLMNFHIGDYEENILKIKNNLNRIFKQALPEQTLIKIEKELGATRKEVENVKSVNWAMSEKLGEIRGINKGMSVAIGQELISVIQSYNETNEKYMEAVTKIVKTNLSGLAESVSSLFEEKMQTIFSEEFVAKFENLNRNTLEVTTNNNKNIEEYKNEIAKISDSISNTNNTLTAFCNGVLKNYDNVVEKYDERFKNMLNLIDSSKQNYQEFLTLLKESSNVLKVSNKYISKTDDTFKLINKFLEQENSLVNFWEQNKEIVSNLNHNLEKFFDKYQNGLNNLNVASSNHLEEVQKSVVKVQSELTNNMNEFSAKYGNNLVSLNKQNSDNLEKIYDKFRNIYDELQNKIDGFTNKYEDNLIKLDQKYDNNIEVVNNQLETLFKNYDSNLSSIILNFNNMIENLKLTVENINYDKAENERIDKLSKEILDTINKIESGKNNTGIKKVEEEIKE</sequence>
<dbReference type="HOGENOM" id="CLU_416629_0_0_0"/>
<keyword evidence="2" id="KW-0812">Transmembrane</keyword>
<evidence type="ECO:0000256" key="1">
    <source>
        <dbReference type="SAM" id="Coils"/>
    </source>
</evidence>
<evidence type="ECO:0000313" key="3">
    <source>
        <dbReference type="EMBL" id="EKA94143.1"/>
    </source>
</evidence>
<evidence type="ECO:0008006" key="5">
    <source>
        <dbReference type="Google" id="ProtNLM"/>
    </source>
</evidence>
<keyword evidence="2" id="KW-0472">Membrane</keyword>
<comment type="caution">
    <text evidence="3">The sequence shown here is derived from an EMBL/GenBank/DDBJ whole genome shotgun (WGS) entry which is preliminary data.</text>
</comment>
<dbReference type="PATRIC" id="fig|620833.3.peg.688"/>
<name>K1HFK9_9FUSO</name>
<keyword evidence="1" id="KW-0175">Coiled coil</keyword>
<evidence type="ECO:0000313" key="4">
    <source>
        <dbReference type="Proteomes" id="UP000005809"/>
    </source>
</evidence>
<feature type="transmembrane region" description="Helical" evidence="2">
    <location>
        <begin position="38"/>
        <end position="59"/>
    </location>
</feature>
<dbReference type="Gene3D" id="1.20.120.20">
    <property type="entry name" value="Apolipoprotein"/>
    <property type="match status" value="1"/>
</dbReference>
<dbReference type="AlphaFoldDB" id="K1HFK9"/>
<accession>K1HFK9</accession>
<feature type="transmembrane region" description="Helical" evidence="2">
    <location>
        <begin position="192"/>
        <end position="215"/>
    </location>
</feature>
<protein>
    <recommendedName>
        <fullName evidence="5">MotA/TolQ/ExbB proton channel domain-containing protein</fullName>
    </recommendedName>
</protein>
<reference evidence="3 4" key="1">
    <citation type="submission" date="2012-05" db="EMBL/GenBank/DDBJ databases">
        <title>The Genome Sequence of Fusobacterium periodontium Oral Taxon 201 Strain D10.</title>
        <authorList>
            <consortium name="The Broad Institute Genome Sequencing Platform"/>
            <consortium name="The Broad Institute Genome Sequencing Center for Infectious Disease"/>
            <person name="Earl A."/>
            <person name="Ward D."/>
            <person name="Feldgarden M."/>
            <person name="Gevers D."/>
            <person name="Strauss J."/>
            <person name="Sibley C."/>
            <person name="White A."/>
            <person name="Ambrose C.E."/>
            <person name="Allen-Vercoe E."/>
            <person name="Walker B."/>
            <person name="Young S.K."/>
            <person name="Zeng Q."/>
            <person name="Gargeya S."/>
            <person name="Fitzgerald M."/>
            <person name="Haas B."/>
            <person name="Abouelleil A."/>
            <person name="Alvarado L."/>
            <person name="Arachchi H.M."/>
            <person name="Berlin A.M."/>
            <person name="Chapman S.B."/>
            <person name="Goldberg J."/>
            <person name="Griggs A."/>
            <person name="Gujja S."/>
            <person name="Hansen M."/>
            <person name="Howarth C."/>
            <person name="Imamovic A."/>
            <person name="Larimer J."/>
            <person name="McCowan C."/>
            <person name="Montmayeur A."/>
            <person name="Murphy C."/>
            <person name="Neiman D."/>
            <person name="Pearson M."/>
            <person name="Priest M."/>
            <person name="Roberts A."/>
            <person name="Saif S."/>
            <person name="Shea T."/>
            <person name="Sisk P."/>
            <person name="Sykes S."/>
            <person name="Wortman J."/>
            <person name="Nusbaum C."/>
            <person name="Birren B."/>
        </authorList>
    </citation>
    <scope>NUCLEOTIDE SEQUENCE [LARGE SCALE GENOMIC DNA]</scope>
    <source>
        <strain evidence="3 4">D10</strain>
    </source>
</reference>
<gene>
    <name evidence="3" type="ORF">FPOG_00725</name>
</gene>
<dbReference type="Proteomes" id="UP000005809">
    <property type="component" value="Unassembled WGS sequence"/>
</dbReference>
<feature type="transmembrane region" description="Helical" evidence="2">
    <location>
        <begin position="149"/>
        <end position="172"/>
    </location>
</feature>
<keyword evidence="2" id="KW-1133">Transmembrane helix</keyword>
<feature type="coiled-coil region" evidence="1">
    <location>
        <begin position="534"/>
        <end position="561"/>
    </location>
</feature>
<evidence type="ECO:0000256" key="2">
    <source>
        <dbReference type="SAM" id="Phobius"/>
    </source>
</evidence>
<dbReference type="RefSeq" id="WP_005966366.1">
    <property type="nucleotide sequence ID" value="NZ_JH815351.1"/>
</dbReference>
<organism evidence="3 4">
    <name type="scientific">Fusobacterium periodonticum D10</name>
    <dbReference type="NCBI Taxonomy" id="620833"/>
    <lineage>
        <taxon>Bacteria</taxon>
        <taxon>Fusobacteriati</taxon>
        <taxon>Fusobacteriota</taxon>
        <taxon>Fusobacteriia</taxon>
        <taxon>Fusobacteriales</taxon>
        <taxon>Fusobacteriaceae</taxon>
        <taxon>Fusobacterium</taxon>
    </lineage>
</organism>